<dbReference type="GO" id="GO:0004519">
    <property type="term" value="F:endonuclease activity"/>
    <property type="evidence" value="ECO:0007669"/>
    <property type="project" value="UniProtKB-UniRule"/>
</dbReference>
<gene>
    <name evidence="8 9" type="primary">uvsE</name>
    <name evidence="9" type="ORF">GKZ89_11625</name>
</gene>
<comment type="function">
    <text evidence="7">Component in a DNA repair pathway. Removal of UV LIGHT damaged nucleotides. Recognizes pyrimidine dimers and cleave a phosphodiester bond immediately 5' to the lesion.</text>
</comment>
<keyword evidence="6 8" id="KW-0234">DNA repair</keyword>
<dbReference type="PANTHER" id="PTHR31290:SF5">
    <property type="entry name" value="UV-DAMAGE ENDONUCLEASE"/>
    <property type="match status" value="1"/>
</dbReference>
<evidence type="ECO:0000313" key="9">
    <source>
        <dbReference type="EMBL" id="MTH54058.1"/>
    </source>
</evidence>
<evidence type="ECO:0000256" key="3">
    <source>
        <dbReference type="ARBA" id="ARBA00022763"/>
    </source>
</evidence>
<dbReference type="SUPFAM" id="SSF51658">
    <property type="entry name" value="Xylose isomerase-like"/>
    <property type="match status" value="1"/>
</dbReference>
<evidence type="ECO:0000256" key="8">
    <source>
        <dbReference type="HAMAP-Rule" id="MF_00606"/>
    </source>
</evidence>
<evidence type="ECO:0000313" key="10">
    <source>
        <dbReference type="Proteomes" id="UP000434639"/>
    </source>
</evidence>
<keyword evidence="5 8" id="KW-0378">Hydrolase</keyword>
<comment type="function">
    <text evidence="8">Component in a DNA repair pathway. Removal of UV-light damaged nucleotides. Recognizes pyrimidine dimers and cleave a phosphodiester bond immediately 5' to the lesion.</text>
</comment>
<sequence length="319" mass="36872">MKIRFGYVANALSLWDCSPAKTITYARYQKMDPDERREALLRVTAQNLEHTRRIIHYNIAHEIHLYRFSSSIVPLATHPDVSWDFVTPFRDQFQEIGSLVKQHGIRTSFHPNQFTLFTSDRPLITENSVKDMEYHYAMLEAMGLEKEGLINLHVGGAYGDKIASAERFFDNIQSLSMPIFKRMTLENDDKTYTTEETLQICEKGGTPLMFDYHHHMANKNEEDGALADLLPRFFQTWEGTGLPPKIHLSSPKSEKEYRSHSDFVDLEYAMPLLKMLKDYNVDVDMMIEAKQKDLALFKLIDEVSKVRGVKRVDGGSVVW</sequence>
<dbReference type="GO" id="GO:0006290">
    <property type="term" value="P:pyrimidine dimer repair"/>
    <property type="evidence" value="ECO:0007669"/>
    <property type="project" value="UniProtKB-UniRule"/>
</dbReference>
<dbReference type="GO" id="GO:0016787">
    <property type="term" value="F:hydrolase activity"/>
    <property type="evidence" value="ECO:0007669"/>
    <property type="project" value="UniProtKB-KW"/>
</dbReference>
<dbReference type="NCBIfam" id="TIGR00629">
    <property type="entry name" value="uvde"/>
    <property type="match status" value="1"/>
</dbReference>
<dbReference type="HAMAP" id="MF_00606">
    <property type="entry name" value="UV_endonuclease"/>
    <property type="match status" value="1"/>
</dbReference>
<comment type="similarity">
    <text evidence="8">Belongs to the uve1/UvsE family.</text>
</comment>
<dbReference type="EC" id="3.-.-.-" evidence="8"/>
<dbReference type="GO" id="GO:0006289">
    <property type="term" value="P:nucleotide-excision repair"/>
    <property type="evidence" value="ECO:0007669"/>
    <property type="project" value="InterPro"/>
</dbReference>
<keyword evidence="3 8" id="KW-0227">DNA damage</keyword>
<reference evidence="9 10" key="1">
    <citation type="journal article" date="2017" name="Int. J. Syst. Evol. Microbiol.">
        <title>Bacillus mangrovi sp. nov., isolated from a sediment sample from a mangrove forest.</title>
        <authorList>
            <person name="Gupta V."/>
            <person name="Singh P.K."/>
            <person name="Korpole S."/>
            <person name="Tanuku N.R.S."/>
            <person name="Pinnaka A.K."/>
        </authorList>
    </citation>
    <scope>NUCLEOTIDE SEQUENCE [LARGE SCALE GENOMIC DNA]</scope>
    <source>
        <strain evidence="9 10">KCTC 33872</strain>
    </source>
</reference>
<dbReference type="RefSeq" id="WP_155112582.1">
    <property type="nucleotide sequence ID" value="NZ_WMIB01000010.1"/>
</dbReference>
<dbReference type="InterPro" id="IPR036237">
    <property type="entry name" value="Xyl_isomerase-like_sf"/>
</dbReference>
<dbReference type="Proteomes" id="UP000434639">
    <property type="component" value="Unassembled WGS sequence"/>
</dbReference>
<keyword evidence="1 8" id="KW-0540">Nuclease</keyword>
<dbReference type="GO" id="GO:0009411">
    <property type="term" value="P:response to UV"/>
    <property type="evidence" value="ECO:0007669"/>
    <property type="project" value="InterPro"/>
</dbReference>
<evidence type="ECO:0000256" key="1">
    <source>
        <dbReference type="ARBA" id="ARBA00022722"/>
    </source>
</evidence>
<dbReference type="InterPro" id="IPR004601">
    <property type="entry name" value="UvdE"/>
</dbReference>
<dbReference type="InterPro" id="IPR023520">
    <property type="entry name" value="UvdE_bac"/>
</dbReference>
<proteinExistence type="inferred from homology"/>
<dbReference type="PANTHER" id="PTHR31290">
    <property type="entry name" value="UV-DAMAGE ENDONUCLEASE"/>
    <property type="match status" value="1"/>
</dbReference>
<dbReference type="AlphaFoldDB" id="A0A7X2V5H5"/>
<dbReference type="OrthoDB" id="9782576at2"/>
<accession>A0A7X2V5H5</accession>
<name>A0A7X2V5H5_9BACI</name>
<comment type="caution">
    <text evidence="9">The sequence shown here is derived from an EMBL/GenBank/DDBJ whole genome shotgun (WGS) entry which is preliminary data.</text>
</comment>
<keyword evidence="2 8" id="KW-0255">Endonuclease</keyword>
<keyword evidence="4 8" id="KW-0228">DNA excision</keyword>
<dbReference type="Gene3D" id="3.20.20.150">
    <property type="entry name" value="Divalent-metal-dependent TIM barrel enzymes"/>
    <property type="match status" value="1"/>
</dbReference>
<protein>
    <recommendedName>
        <fullName evidence="8">UV DNA damage endonuclease</fullName>
        <shortName evidence="8">UV-endonuclease</shortName>
        <shortName evidence="8">UVED</shortName>
        <ecNumber evidence="8">3.-.-.-</ecNumber>
    </recommendedName>
</protein>
<keyword evidence="10" id="KW-1185">Reference proteome</keyword>
<dbReference type="Pfam" id="PF03851">
    <property type="entry name" value="UvdE"/>
    <property type="match status" value="1"/>
</dbReference>
<evidence type="ECO:0000256" key="6">
    <source>
        <dbReference type="ARBA" id="ARBA00023204"/>
    </source>
</evidence>
<evidence type="ECO:0000256" key="4">
    <source>
        <dbReference type="ARBA" id="ARBA00022769"/>
    </source>
</evidence>
<organism evidence="9 10">
    <name type="scientific">Metabacillus mangrovi</name>
    <dbReference type="NCBI Taxonomy" id="1491830"/>
    <lineage>
        <taxon>Bacteria</taxon>
        <taxon>Bacillati</taxon>
        <taxon>Bacillota</taxon>
        <taxon>Bacilli</taxon>
        <taxon>Bacillales</taxon>
        <taxon>Bacillaceae</taxon>
        <taxon>Metabacillus</taxon>
    </lineage>
</organism>
<dbReference type="EMBL" id="WMIB01000010">
    <property type="protein sequence ID" value="MTH54058.1"/>
    <property type="molecule type" value="Genomic_DNA"/>
</dbReference>
<evidence type="ECO:0000256" key="2">
    <source>
        <dbReference type="ARBA" id="ARBA00022759"/>
    </source>
</evidence>
<evidence type="ECO:0000256" key="5">
    <source>
        <dbReference type="ARBA" id="ARBA00022801"/>
    </source>
</evidence>
<evidence type="ECO:0000256" key="7">
    <source>
        <dbReference type="ARBA" id="ARBA00025029"/>
    </source>
</evidence>